<comment type="caution">
    <text evidence="2">The sequence shown here is derived from an EMBL/GenBank/DDBJ whole genome shotgun (WGS) entry which is preliminary data.</text>
</comment>
<protein>
    <recommendedName>
        <fullName evidence="1">ISXO2-like transposase domain-containing protein</fullName>
    </recommendedName>
</protein>
<organism evidence="2">
    <name type="scientific">marine sediment metagenome</name>
    <dbReference type="NCBI Taxonomy" id="412755"/>
    <lineage>
        <taxon>unclassified sequences</taxon>
        <taxon>metagenomes</taxon>
        <taxon>ecological metagenomes</taxon>
    </lineage>
</organism>
<proteinExistence type="predicted"/>
<accession>X0ZDD5</accession>
<dbReference type="NCBIfam" id="NF033547">
    <property type="entry name" value="transpos_IS1595"/>
    <property type="match status" value="1"/>
</dbReference>
<reference evidence="2" key="1">
    <citation type="journal article" date="2014" name="Front. Microbiol.">
        <title>High frequency of phylogenetically diverse reductive dehalogenase-homologous genes in deep subseafloor sedimentary metagenomes.</title>
        <authorList>
            <person name="Kawai M."/>
            <person name="Futagami T."/>
            <person name="Toyoda A."/>
            <person name="Takaki Y."/>
            <person name="Nishi S."/>
            <person name="Hori S."/>
            <person name="Arai W."/>
            <person name="Tsubouchi T."/>
            <person name="Morono Y."/>
            <person name="Uchiyama I."/>
            <person name="Ito T."/>
            <person name="Fujiyama A."/>
            <person name="Inagaki F."/>
            <person name="Takami H."/>
        </authorList>
    </citation>
    <scope>NUCLEOTIDE SEQUENCE</scope>
    <source>
        <strain evidence="2">Expedition CK06-06</strain>
    </source>
</reference>
<gene>
    <name evidence="2" type="ORF">S01H4_09423</name>
</gene>
<dbReference type="Pfam" id="PF12762">
    <property type="entry name" value="DDE_Tnp_IS1595"/>
    <property type="match status" value="1"/>
</dbReference>
<sequence length="128" mass="15203">MDKTMFGRRQPSKRGWGASGKHIVFGIYQRNGKVLTFPISSRAKDSMIPLITYYTKAGSLYYTDDWFAYTFLPIRGNHVVVTKEKGLPKGRDHLNSIEGFWSFAKRWLYQYRGVYKQYFHLYLKEIEW</sequence>
<dbReference type="AlphaFoldDB" id="X0ZDD5"/>
<evidence type="ECO:0000259" key="1">
    <source>
        <dbReference type="SMART" id="SM01126"/>
    </source>
</evidence>
<dbReference type="InterPro" id="IPR024445">
    <property type="entry name" value="Tnp_ISXO2-like"/>
</dbReference>
<evidence type="ECO:0000313" key="2">
    <source>
        <dbReference type="EMBL" id="GAG56212.1"/>
    </source>
</evidence>
<dbReference type="EMBL" id="BART01003403">
    <property type="protein sequence ID" value="GAG56212.1"/>
    <property type="molecule type" value="Genomic_DNA"/>
</dbReference>
<name>X0ZDD5_9ZZZZ</name>
<dbReference type="SMART" id="SM01126">
    <property type="entry name" value="DDE_Tnp_IS1595"/>
    <property type="match status" value="1"/>
</dbReference>
<feature type="domain" description="ISXO2-like transposase" evidence="1">
    <location>
        <begin position="5"/>
        <end position="128"/>
    </location>
</feature>